<dbReference type="PANTHER" id="PTHR11434:SF0">
    <property type="entry name" value="NADH-UBIQUINONE OXIDOREDUCTASE CHAIN 4L"/>
    <property type="match status" value="1"/>
</dbReference>
<evidence type="ECO:0000256" key="6">
    <source>
        <dbReference type="ARBA" id="ARBA00022660"/>
    </source>
</evidence>
<dbReference type="EMBL" id="MT372822">
    <property type="protein sequence ID" value="QKE47598.1"/>
    <property type="molecule type" value="Genomic_DNA"/>
</dbReference>
<evidence type="ECO:0000256" key="2">
    <source>
        <dbReference type="ARBA" id="ARBA00010519"/>
    </source>
</evidence>
<dbReference type="GO" id="GO:0042773">
    <property type="term" value="P:ATP synthesis coupled electron transport"/>
    <property type="evidence" value="ECO:0007669"/>
    <property type="project" value="UniProtKB-UniRule"/>
</dbReference>
<evidence type="ECO:0000256" key="5">
    <source>
        <dbReference type="ARBA" id="ARBA00022448"/>
    </source>
</evidence>
<gene>
    <name evidence="18" type="primary">ND4L</name>
</gene>
<dbReference type="GO" id="GO:0030964">
    <property type="term" value="C:NADH dehydrogenase complex"/>
    <property type="evidence" value="ECO:0007669"/>
    <property type="project" value="TreeGrafter"/>
</dbReference>
<geneLocation type="mitochondrion" evidence="18"/>
<feature type="transmembrane region" description="Helical" evidence="17">
    <location>
        <begin position="30"/>
        <end position="50"/>
    </location>
</feature>
<comment type="catalytic activity">
    <reaction evidence="16">
        <text>a ubiquinone + NADH + 5 H(+)(in) = a ubiquinol + NAD(+) + 4 H(+)(out)</text>
        <dbReference type="Rhea" id="RHEA:29091"/>
        <dbReference type="Rhea" id="RHEA-COMP:9565"/>
        <dbReference type="Rhea" id="RHEA-COMP:9566"/>
        <dbReference type="ChEBI" id="CHEBI:15378"/>
        <dbReference type="ChEBI" id="CHEBI:16389"/>
        <dbReference type="ChEBI" id="CHEBI:17976"/>
        <dbReference type="ChEBI" id="CHEBI:57540"/>
        <dbReference type="ChEBI" id="CHEBI:57945"/>
        <dbReference type="EC" id="7.1.1.2"/>
    </reaction>
    <physiologicalReaction direction="left-to-right" evidence="16">
        <dbReference type="Rhea" id="RHEA:29092"/>
    </physiologicalReaction>
</comment>
<keyword evidence="9 17" id="KW-0249">Electron transport</keyword>
<comment type="similarity">
    <text evidence="2 17">Belongs to the complex I subunit 4L family.</text>
</comment>
<reference evidence="18" key="1">
    <citation type="submission" date="2020-04" db="EMBL/GenBank/DDBJ databases">
        <title>Characterization and Comparison of Mitogenomes of Three Eyed Turtles Sacalia spp.</title>
        <authorList>
            <person name="Lin L."/>
            <person name="Chen H.-Q."/>
            <person name="Zhai X.-F."/>
            <person name="Wang Z."/>
            <person name="Shi H.-T."/>
        </authorList>
    </citation>
    <scope>NUCLEOTIDE SEQUENCE</scope>
</reference>
<keyword evidence="7 17" id="KW-0812">Transmembrane</keyword>
<evidence type="ECO:0000256" key="12">
    <source>
        <dbReference type="ARBA" id="ARBA00023075"/>
    </source>
</evidence>
<dbReference type="GO" id="GO:0008137">
    <property type="term" value="F:NADH dehydrogenase (ubiquinone) activity"/>
    <property type="evidence" value="ECO:0007669"/>
    <property type="project" value="UniProtKB-EC"/>
</dbReference>
<dbReference type="AlphaFoldDB" id="A0A6M8FHW2"/>
<evidence type="ECO:0000256" key="9">
    <source>
        <dbReference type="ARBA" id="ARBA00022982"/>
    </source>
</evidence>
<keyword evidence="11 17" id="KW-0520">NAD</keyword>
<dbReference type="GO" id="GO:0005743">
    <property type="term" value="C:mitochondrial inner membrane"/>
    <property type="evidence" value="ECO:0007669"/>
    <property type="project" value="UniProtKB-SubCell"/>
</dbReference>
<dbReference type="GO" id="GO:0016651">
    <property type="term" value="F:oxidoreductase activity, acting on NAD(P)H"/>
    <property type="evidence" value="ECO:0007669"/>
    <property type="project" value="InterPro"/>
</dbReference>
<evidence type="ECO:0000313" key="18">
    <source>
        <dbReference type="EMBL" id="QKE47598.1"/>
    </source>
</evidence>
<evidence type="ECO:0000256" key="3">
    <source>
        <dbReference type="ARBA" id="ARBA00012944"/>
    </source>
</evidence>
<dbReference type="Gene3D" id="1.10.287.3510">
    <property type="match status" value="1"/>
</dbReference>
<organism evidence="18">
    <name type="scientific">Sacalia bealei</name>
    <name type="common">Beal's-eyed turtle</name>
    <dbReference type="NCBI Taxonomy" id="204942"/>
    <lineage>
        <taxon>Eukaryota</taxon>
        <taxon>Metazoa</taxon>
        <taxon>Chordata</taxon>
        <taxon>Craniata</taxon>
        <taxon>Vertebrata</taxon>
        <taxon>Euteleostomi</taxon>
        <taxon>Archelosauria</taxon>
        <taxon>Testudinata</taxon>
        <taxon>Testudines</taxon>
        <taxon>Cryptodira</taxon>
        <taxon>Durocryptodira</taxon>
        <taxon>Testudinoidea</taxon>
        <taxon>Geoemydidae</taxon>
        <taxon>Geoemydinae</taxon>
        <taxon>Sacalia</taxon>
    </lineage>
</organism>
<feature type="transmembrane region" description="Helical" evidence="17">
    <location>
        <begin position="6"/>
        <end position="23"/>
    </location>
</feature>
<protein>
    <recommendedName>
        <fullName evidence="4 17">NADH-ubiquinone oxidoreductase chain 4L</fullName>
        <ecNumber evidence="3 17">7.1.1.2</ecNumber>
    </recommendedName>
</protein>
<dbReference type="InterPro" id="IPR001133">
    <property type="entry name" value="NADH_UbQ_OxRdtase_chain4L/K"/>
</dbReference>
<keyword evidence="17" id="KW-0999">Mitochondrion inner membrane</keyword>
<evidence type="ECO:0000256" key="10">
    <source>
        <dbReference type="ARBA" id="ARBA00022989"/>
    </source>
</evidence>
<keyword evidence="14 17" id="KW-0472">Membrane</keyword>
<evidence type="ECO:0000256" key="15">
    <source>
        <dbReference type="ARBA" id="ARBA00043911"/>
    </source>
</evidence>
<accession>A0A6M8FHW2</accession>
<keyword evidence="12 17" id="KW-0830">Ubiquinone</keyword>
<dbReference type="InterPro" id="IPR039428">
    <property type="entry name" value="NUOK/Mnh_C1-like"/>
</dbReference>
<evidence type="ECO:0000256" key="8">
    <source>
        <dbReference type="ARBA" id="ARBA00022967"/>
    </source>
</evidence>
<evidence type="ECO:0000256" key="16">
    <source>
        <dbReference type="ARBA" id="ARBA00048769"/>
    </source>
</evidence>
<keyword evidence="6 17" id="KW-0679">Respiratory chain</keyword>
<keyword evidence="13 17" id="KW-0496">Mitochondrion</keyword>
<evidence type="ECO:0000256" key="13">
    <source>
        <dbReference type="ARBA" id="ARBA00023128"/>
    </source>
</evidence>
<evidence type="ECO:0000256" key="1">
    <source>
        <dbReference type="ARBA" id="ARBA00004225"/>
    </source>
</evidence>
<proteinExistence type="inferred from homology"/>
<dbReference type="Pfam" id="PF00420">
    <property type="entry name" value="Oxidored_q2"/>
    <property type="match status" value="1"/>
</dbReference>
<keyword evidence="10 17" id="KW-1133">Transmembrane helix</keyword>
<comment type="subcellular location">
    <subcellularLocation>
        <location evidence="17">Mitochondrion inner membrane</location>
        <topology evidence="17">Multi-pass membrane protein</topology>
    </subcellularLocation>
    <subcellularLocation>
        <location evidence="1">Mitochondrion membrane</location>
        <topology evidence="1">Multi-pass membrane protein</topology>
    </subcellularLocation>
</comment>
<evidence type="ECO:0000256" key="4">
    <source>
        <dbReference type="ARBA" id="ARBA00016612"/>
    </source>
</evidence>
<dbReference type="EC" id="7.1.1.2" evidence="3 17"/>
<evidence type="ECO:0000256" key="7">
    <source>
        <dbReference type="ARBA" id="ARBA00022692"/>
    </source>
</evidence>
<name>A0A6M8FHW2_9SAUR</name>
<feature type="transmembrane region" description="Helical" evidence="17">
    <location>
        <begin position="56"/>
        <end position="80"/>
    </location>
</feature>
<comment type="function">
    <text evidence="15">Core subunit of the mitochondrial membrane respiratory chain NADH dehydrogenase (Complex I) which catalyzes electron transfer from NADH through the respiratory chain, using ubiquinone as an electron acceptor. Part of the enzyme membrane arm which is embedded in the lipid bilayer and involved in proton translocation.</text>
</comment>
<dbReference type="PANTHER" id="PTHR11434">
    <property type="entry name" value="NADH-UBIQUINONE OXIDOREDUCTASE SUBUNIT ND4L"/>
    <property type="match status" value="1"/>
</dbReference>
<evidence type="ECO:0000256" key="11">
    <source>
        <dbReference type="ARBA" id="ARBA00023027"/>
    </source>
</evidence>
<evidence type="ECO:0000256" key="17">
    <source>
        <dbReference type="RuleBase" id="RU004419"/>
    </source>
</evidence>
<keyword evidence="8 17" id="KW-1278">Translocase</keyword>
<evidence type="ECO:0000256" key="14">
    <source>
        <dbReference type="ARBA" id="ARBA00023136"/>
    </source>
</evidence>
<sequence>MITSVHFASYYAFVISTLGFLLHKAHLIPTLLCLEGMMLSLFMALSAWSIQLEASSFMLAPMLMLTFSACEAGMGLSLLVTSSRTHGSSHLQSLNLLQC</sequence>
<keyword evidence="5 17" id="KW-0813">Transport</keyword>